<reference evidence="3 4" key="1">
    <citation type="submission" date="2015-08" db="EMBL/GenBank/DDBJ databases">
        <title>Draft genome sequence of cellulolytic and xylanolytic Paenibacillus sp. A59, isolated from a decaying forest soil from Patagonia, Argentina.</title>
        <authorList>
            <person name="Ghio S."/>
            <person name="Caceres A.M."/>
            <person name="Talia P."/>
            <person name="Grasso D."/>
            <person name="Campos E."/>
        </authorList>
    </citation>
    <scope>NUCLEOTIDE SEQUENCE [LARGE SCALE GENOMIC DNA]</scope>
    <source>
        <strain evidence="3 4">A59</strain>
    </source>
</reference>
<dbReference type="OrthoDB" id="9789113at2"/>
<comment type="caution">
    <text evidence="3">The sequence shown here is derived from an EMBL/GenBank/DDBJ whole genome shotgun (WGS) entry which is preliminary data.</text>
</comment>
<keyword evidence="1" id="KW-1133">Transmembrane helix</keyword>
<dbReference type="CDD" id="cd03385">
    <property type="entry name" value="PAP2_BcrC_like"/>
    <property type="match status" value="1"/>
</dbReference>
<evidence type="ECO:0000256" key="1">
    <source>
        <dbReference type="SAM" id="Phobius"/>
    </source>
</evidence>
<dbReference type="InterPro" id="IPR036938">
    <property type="entry name" value="PAP2/HPO_sf"/>
</dbReference>
<dbReference type="SMART" id="SM00014">
    <property type="entry name" value="acidPPc"/>
    <property type="match status" value="1"/>
</dbReference>
<keyword evidence="1" id="KW-0812">Transmembrane</keyword>
<dbReference type="Proteomes" id="UP000037688">
    <property type="component" value="Unassembled WGS sequence"/>
</dbReference>
<evidence type="ECO:0000313" key="4">
    <source>
        <dbReference type="Proteomes" id="UP000037688"/>
    </source>
</evidence>
<protein>
    <submittedName>
        <fullName evidence="3">Bacitracin ABC transporter permease</fullName>
    </submittedName>
</protein>
<dbReference type="Gene3D" id="1.20.144.10">
    <property type="entry name" value="Phosphatidic acid phosphatase type 2/haloperoxidase"/>
    <property type="match status" value="1"/>
</dbReference>
<dbReference type="PATRIC" id="fig|1705561.3.peg.3574"/>
<evidence type="ECO:0000259" key="2">
    <source>
        <dbReference type="SMART" id="SM00014"/>
    </source>
</evidence>
<keyword evidence="1" id="KW-0472">Membrane</keyword>
<dbReference type="GO" id="GO:0005886">
    <property type="term" value="C:plasma membrane"/>
    <property type="evidence" value="ECO:0007669"/>
    <property type="project" value="InterPro"/>
</dbReference>
<dbReference type="AlphaFoldDB" id="A0A0M9BNR6"/>
<feature type="transmembrane region" description="Helical" evidence="1">
    <location>
        <begin position="30"/>
        <end position="49"/>
    </location>
</feature>
<feature type="transmembrane region" description="Helical" evidence="1">
    <location>
        <begin position="100"/>
        <end position="119"/>
    </location>
</feature>
<feature type="transmembrane region" description="Helical" evidence="1">
    <location>
        <begin position="126"/>
        <end position="144"/>
    </location>
</feature>
<evidence type="ECO:0000313" key="3">
    <source>
        <dbReference type="EMBL" id="KOY15042.1"/>
    </source>
</evidence>
<gene>
    <name evidence="3" type="ORF">AMS66_17420</name>
</gene>
<feature type="domain" description="Phosphatidic acid phosphatase type 2/haloperoxidase" evidence="2">
    <location>
        <begin position="59"/>
        <end position="165"/>
    </location>
</feature>
<sequence>MSIGQIDYELFHFINEWGKSASSLNSVMRFLAEYAFYLFFVGLFVYWFSRKESNRKMVAKSVVSVVIGLGISWVIGHLFYRDRPFVAHTVLQLIPHPANASFPSDHSIGAFAIAASFVIYRRKEGIIWLLLSAAIAFSRVWTGVHYPFDILGGALIGIIVAAGVHRLAERFSFISRSFKAGLGWYEKYESKILPRNVNKEGQIQSGK</sequence>
<dbReference type="SUPFAM" id="SSF48317">
    <property type="entry name" value="Acid phosphatase/Vanadium-dependent haloperoxidase"/>
    <property type="match status" value="1"/>
</dbReference>
<dbReference type="GO" id="GO:0050380">
    <property type="term" value="F:undecaprenyl-diphosphatase activity"/>
    <property type="evidence" value="ECO:0007669"/>
    <property type="project" value="InterPro"/>
</dbReference>
<keyword evidence="4" id="KW-1185">Reference proteome</keyword>
<accession>A0A0M9BNR6</accession>
<dbReference type="PANTHER" id="PTHR14969:SF58">
    <property type="entry name" value="UNDECAPRENYL-DIPHOSPHATASE BCRC"/>
    <property type="match status" value="1"/>
</dbReference>
<dbReference type="InterPro" id="IPR000326">
    <property type="entry name" value="PAP2/HPO"/>
</dbReference>
<feature type="transmembrane region" description="Helical" evidence="1">
    <location>
        <begin position="61"/>
        <end position="80"/>
    </location>
</feature>
<dbReference type="EMBL" id="LITU01000065">
    <property type="protein sequence ID" value="KOY15042.1"/>
    <property type="molecule type" value="Genomic_DNA"/>
</dbReference>
<dbReference type="RefSeq" id="WP_053782015.1">
    <property type="nucleotide sequence ID" value="NZ_LITU01000065.1"/>
</dbReference>
<feature type="transmembrane region" description="Helical" evidence="1">
    <location>
        <begin position="150"/>
        <end position="168"/>
    </location>
</feature>
<dbReference type="InterPro" id="IPR033879">
    <property type="entry name" value="UPP_Pase"/>
</dbReference>
<dbReference type="Pfam" id="PF01569">
    <property type="entry name" value="PAP2"/>
    <property type="match status" value="1"/>
</dbReference>
<dbReference type="PANTHER" id="PTHR14969">
    <property type="entry name" value="SPHINGOSINE-1-PHOSPHATE PHOSPHOHYDROLASE"/>
    <property type="match status" value="1"/>
</dbReference>
<organism evidence="3 4">
    <name type="scientific">Paenibacillus xylanivorans</name>
    <dbReference type="NCBI Taxonomy" id="1705561"/>
    <lineage>
        <taxon>Bacteria</taxon>
        <taxon>Bacillati</taxon>
        <taxon>Bacillota</taxon>
        <taxon>Bacilli</taxon>
        <taxon>Bacillales</taxon>
        <taxon>Paenibacillaceae</taxon>
        <taxon>Paenibacillus</taxon>
    </lineage>
</organism>
<proteinExistence type="predicted"/>
<name>A0A0M9BNR6_9BACL</name>